<reference evidence="1 2" key="1">
    <citation type="submission" date="2020-06" db="EMBL/GenBank/DDBJ databases">
        <title>Synonyms of Asaia species.</title>
        <authorList>
            <person name="Sombolestani A."/>
        </authorList>
    </citation>
    <scope>NUCLEOTIDE SEQUENCE [LARGE SCALE GENOMIC DNA]</scope>
    <source>
        <strain evidence="1 2">LMG 27047</strain>
    </source>
</reference>
<evidence type="ECO:0000313" key="1">
    <source>
        <dbReference type="EMBL" id="NVN45242.1"/>
    </source>
</evidence>
<accession>A0ABX2P1W1</accession>
<sequence length="777" mass="87647">MPFNRSRVKHPVTTKVRLMPAKRATPYEALNRTGEWISQQLEMVGKDEVAFLAQISSSTEEVGQGLLHSRGDLIGLEVLSFLPLVHSCPRPLLSAFVLSYLTRIRTILSSLNARNRDGADFDFGVWGTQWYSLRRFFKAPPVGFKLVTGRWKLLGVDVLHIPGGGNRGGVRERAIFWLQWLDANSDDAPVFWRIDAVRGVPRNTKIWLDLRVADVFPATFWATQDGVLYPVESIDPETISYGPDPVLPGVRLAGFLNSLPICEKFLPGGGERLIILRDVVFGLMDDEPVLYDPHEGSGFLPLATSSFVDLAALANVPLLQAVLIWNGFYATLLQASTEHGPWLSTPKRVGWSRRLGPLLNGEAGALRDDSPREGRIRAVPVSESWPDAAPVDVRLKLARIVDLSGYYLWWRGVRAMTDLAGFSVCGEDLRGCRLVDSRPFSLVSERAWDRDYRMFTAALDIGAGYGVFITRYFVEIQKIRWLRFTNKKGAYDATRAVMQHPYPGDSYIPPTLFNAFHLGLAEDDYPLLQNLIEDVNEPHWRREVRIIISYCPGSPEYIARCRNASAILYIARMTLEDEPTTERKPDLFACFGGFTFNDLHQSWPLTKTTLARLAKKWPSLMKPLAMVALESDDISLAVKILEAAGACTWPDDARDVALHFLDWTKKKESEEIAQKFIESSYVPRKSTLGKFDHYKYIFSKPFSQDFSQRFLQSYVGNPSGDLEAMRRQFPMLLHNTAYAFLLFGDAVRPYLAGMNYGANRTTFTLIELAETLAKPTR</sequence>
<dbReference type="Proteomes" id="UP001516351">
    <property type="component" value="Unassembled WGS sequence"/>
</dbReference>
<evidence type="ECO:0000313" key="2">
    <source>
        <dbReference type="Proteomes" id="UP001516351"/>
    </source>
</evidence>
<protein>
    <submittedName>
        <fullName evidence="1">Uncharacterized protein</fullName>
    </submittedName>
</protein>
<dbReference type="EMBL" id="JABXXV010000001">
    <property type="protein sequence ID" value="NVN45242.1"/>
    <property type="molecule type" value="Genomic_DNA"/>
</dbReference>
<comment type="caution">
    <text evidence="1">The sequence shown here is derived from an EMBL/GenBank/DDBJ whole genome shotgun (WGS) entry which is preliminary data.</text>
</comment>
<keyword evidence="2" id="KW-1185">Reference proteome</keyword>
<name>A0ABX2P1W1_9PROT</name>
<proteinExistence type="predicted"/>
<gene>
    <name evidence="1" type="ORF">HW542_00295</name>
</gene>
<dbReference type="RefSeq" id="WP_267310977.1">
    <property type="nucleotide sequence ID" value="NZ_JBHLUM010000009.1"/>
</dbReference>
<organism evidence="1 2">
    <name type="scientific">Asaia spathodeae</name>
    <dbReference type="NCBI Taxonomy" id="657016"/>
    <lineage>
        <taxon>Bacteria</taxon>
        <taxon>Pseudomonadati</taxon>
        <taxon>Pseudomonadota</taxon>
        <taxon>Alphaproteobacteria</taxon>
        <taxon>Acetobacterales</taxon>
        <taxon>Acetobacteraceae</taxon>
        <taxon>Asaia</taxon>
    </lineage>
</organism>